<evidence type="ECO:0000313" key="1">
    <source>
        <dbReference type="EMBL" id="KAK9267540.1"/>
    </source>
</evidence>
<gene>
    <name evidence="1" type="ORF">L1049_009968</name>
</gene>
<dbReference type="EMBL" id="JBBPBK010000016">
    <property type="protein sequence ID" value="KAK9267540.1"/>
    <property type="molecule type" value="Genomic_DNA"/>
</dbReference>
<organism evidence="1 2">
    <name type="scientific">Liquidambar formosana</name>
    <name type="common">Formosan gum</name>
    <dbReference type="NCBI Taxonomy" id="63359"/>
    <lineage>
        <taxon>Eukaryota</taxon>
        <taxon>Viridiplantae</taxon>
        <taxon>Streptophyta</taxon>
        <taxon>Embryophyta</taxon>
        <taxon>Tracheophyta</taxon>
        <taxon>Spermatophyta</taxon>
        <taxon>Magnoliopsida</taxon>
        <taxon>eudicotyledons</taxon>
        <taxon>Gunneridae</taxon>
        <taxon>Pentapetalae</taxon>
        <taxon>Saxifragales</taxon>
        <taxon>Altingiaceae</taxon>
        <taxon>Liquidambar</taxon>
    </lineage>
</organism>
<evidence type="ECO:0000313" key="2">
    <source>
        <dbReference type="Proteomes" id="UP001415857"/>
    </source>
</evidence>
<proteinExistence type="predicted"/>
<keyword evidence="2" id="KW-1185">Reference proteome</keyword>
<sequence>MGNCMHSPPKEKITSGPYNGFKLLHHAQPYLPLPPNAKLKSGEVYYLVPKVAQPRSPQLAHKLISDNSSRGQECEDCGDKATVGVAVEKCKEVPV</sequence>
<dbReference type="Proteomes" id="UP001415857">
    <property type="component" value="Unassembled WGS sequence"/>
</dbReference>
<name>A0AAP0R3X2_LIQFO</name>
<comment type="caution">
    <text evidence="1">The sequence shown here is derived from an EMBL/GenBank/DDBJ whole genome shotgun (WGS) entry which is preliminary data.</text>
</comment>
<accession>A0AAP0R3X2</accession>
<dbReference type="AlphaFoldDB" id="A0AAP0R3X2"/>
<reference evidence="1 2" key="1">
    <citation type="journal article" date="2024" name="Plant J.">
        <title>Genome sequences and population genomics reveal climatic adaptation and genomic divergence between two closely related sweetgum species.</title>
        <authorList>
            <person name="Xu W.Q."/>
            <person name="Ren C.Q."/>
            <person name="Zhang X.Y."/>
            <person name="Comes H.P."/>
            <person name="Liu X.H."/>
            <person name="Li Y.G."/>
            <person name="Kettle C.J."/>
            <person name="Jalonen R."/>
            <person name="Gaisberger H."/>
            <person name="Ma Y.Z."/>
            <person name="Qiu Y.X."/>
        </authorList>
    </citation>
    <scope>NUCLEOTIDE SEQUENCE [LARGE SCALE GENOMIC DNA]</scope>
    <source>
        <strain evidence="1">Hangzhou</strain>
    </source>
</reference>
<protein>
    <submittedName>
        <fullName evidence="1">Uncharacterized protein</fullName>
    </submittedName>
</protein>